<proteinExistence type="predicted"/>
<dbReference type="Gene3D" id="3.40.50.150">
    <property type="entry name" value="Vaccinia Virus protein VP39"/>
    <property type="match status" value="1"/>
</dbReference>
<reference evidence="1" key="1">
    <citation type="journal article" date="2014" name="Front. Microbiol.">
        <title>High frequency of phylogenetically diverse reductive dehalogenase-homologous genes in deep subseafloor sedimentary metagenomes.</title>
        <authorList>
            <person name="Kawai M."/>
            <person name="Futagami T."/>
            <person name="Toyoda A."/>
            <person name="Takaki Y."/>
            <person name="Nishi S."/>
            <person name="Hori S."/>
            <person name="Arai W."/>
            <person name="Tsubouchi T."/>
            <person name="Morono Y."/>
            <person name="Uchiyama I."/>
            <person name="Ito T."/>
            <person name="Fujiyama A."/>
            <person name="Inagaki F."/>
            <person name="Takami H."/>
        </authorList>
    </citation>
    <scope>NUCLEOTIDE SEQUENCE</scope>
    <source>
        <strain evidence="1">Expedition CK06-06</strain>
    </source>
</reference>
<dbReference type="EMBL" id="BARS01006018">
    <property type="protein sequence ID" value="GAF82097.1"/>
    <property type="molecule type" value="Genomic_DNA"/>
</dbReference>
<dbReference type="InterPro" id="IPR029063">
    <property type="entry name" value="SAM-dependent_MTases_sf"/>
</dbReference>
<sequence>MTKCRITGDPLKECINLGKQYVSNFVKPGEHNIGDMESLRVGIGTKSGLVQRYNSFSPEKMYKRYWYHSGINGSMRLELKSIVHSAMSYVRLEPGDTVLDIASNDGTMLTYYPTDVNRIGIDPADVAIESDVYGDDITL</sequence>
<organism evidence="1">
    <name type="scientific">marine sediment metagenome</name>
    <dbReference type="NCBI Taxonomy" id="412755"/>
    <lineage>
        <taxon>unclassified sequences</taxon>
        <taxon>metagenomes</taxon>
        <taxon>ecological metagenomes</taxon>
    </lineage>
</organism>
<feature type="non-terminal residue" evidence="1">
    <location>
        <position position="139"/>
    </location>
</feature>
<accession>X0T1Q5</accession>
<gene>
    <name evidence="1" type="ORF">S01H1_11779</name>
</gene>
<name>X0T1Q5_9ZZZZ</name>
<dbReference type="Gene3D" id="6.20.50.110">
    <property type="entry name" value="Methyltransferase, zinc-binding domain"/>
    <property type="match status" value="1"/>
</dbReference>
<dbReference type="SUPFAM" id="SSF53335">
    <property type="entry name" value="S-adenosyl-L-methionine-dependent methyltransferases"/>
    <property type="match status" value="1"/>
</dbReference>
<protein>
    <recommendedName>
        <fullName evidence="2">Methyltransferase</fullName>
    </recommendedName>
</protein>
<evidence type="ECO:0000313" key="1">
    <source>
        <dbReference type="EMBL" id="GAF82097.1"/>
    </source>
</evidence>
<dbReference type="InterPro" id="IPR038576">
    <property type="entry name" value="Methyltransf_Zn-bd_dom_put_sf"/>
</dbReference>
<evidence type="ECO:0008006" key="2">
    <source>
        <dbReference type="Google" id="ProtNLM"/>
    </source>
</evidence>
<dbReference type="AlphaFoldDB" id="X0T1Q5"/>
<comment type="caution">
    <text evidence="1">The sequence shown here is derived from an EMBL/GenBank/DDBJ whole genome shotgun (WGS) entry which is preliminary data.</text>
</comment>